<keyword evidence="3" id="KW-0804">Transcription</keyword>
<reference evidence="5 6" key="1">
    <citation type="submission" date="2020-04" db="EMBL/GenBank/DDBJ databases">
        <authorList>
            <person name="De Canck E."/>
        </authorList>
    </citation>
    <scope>NUCLEOTIDE SEQUENCE [LARGE SCALE GENOMIC DNA]</scope>
    <source>
        <strain evidence="5 6">LMG 3458</strain>
    </source>
</reference>
<dbReference type="Proteomes" id="UP000494111">
    <property type="component" value="Unassembled WGS sequence"/>
</dbReference>
<accession>A0A6S6ZSH6</accession>
<proteinExistence type="predicted"/>
<dbReference type="GO" id="GO:0003700">
    <property type="term" value="F:DNA-binding transcription factor activity"/>
    <property type="evidence" value="ECO:0007669"/>
    <property type="project" value="InterPro"/>
</dbReference>
<name>A0A6S6ZSH6_9BURK</name>
<dbReference type="InterPro" id="IPR016177">
    <property type="entry name" value="DNA-bd_dom_sf"/>
</dbReference>
<gene>
    <name evidence="5" type="ORF">LMG3458_02036</name>
</gene>
<protein>
    <recommendedName>
        <fullName evidence="4">AP2/ERF domain-containing protein</fullName>
    </recommendedName>
</protein>
<evidence type="ECO:0000313" key="5">
    <source>
        <dbReference type="EMBL" id="CAB3689086.1"/>
    </source>
</evidence>
<dbReference type="AlphaFoldDB" id="A0A6S6ZSH6"/>
<dbReference type="InterPro" id="IPR001471">
    <property type="entry name" value="AP2/ERF_dom"/>
</dbReference>
<dbReference type="InterPro" id="IPR044925">
    <property type="entry name" value="His-Me_finger_sf"/>
</dbReference>
<dbReference type="Gene3D" id="3.30.730.10">
    <property type="entry name" value="AP2/ERF domain"/>
    <property type="match status" value="1"/>
</dbReference>
<dbReference type="EMBL" id="CADIJO010000005">
    <property type="protein sequence ID" value="CAB3689086.1"/>
    <property type="molecule type" value="Genomic_DNA"/>
</dbReference>
<evidence type="ECO:0000256" key="1">
    <source>
        <dbReference type="ARBA" id="ARBA00023015"/>
    </source>
</evidence>
<keyword evidence="1" id="KW-0805">Transcription regulation</keyword>
<dbReference type="PROSITE" id="PS51032">
    <property type="entry name" value="AP2_ERF"/>
    <property type="match status" value="1"/>
</dbReference>
<dbReference type="InterPro" id="IPR036955">
    <property type="entry name" value="AP2/ERF_dom_sf"/>
</dbReference>
<dbReference type="RefSeq" id="WP_175216375.1">
    <property type="nucleotide sequence ID" value="NZ_CADIJO010000005.1"/>
</dbReference>
<evidence type="ECO:0000313" key="6">
    <source>
        <dbReference type="Proteomes" id="UP000494111"/>
    </source>
</evidence>
<dbReference type="Gene3D" id="3.90.75.20">
    <property type="match status" value="1"/>
</dbReference>
<evidence type="ECO:0000259" key="4">
    <source>
        <dbReference type="PROSITE" id="PS51032"/>
    </source>
</evidence>
<dbReference type="InterPro" id="IPR003615">
    <property type="entry name" value="HNH_nuc"/>
</dbReference>
<evidence type="ECO:0000256" key="3">
    <source>
        <dbReference type="ARBA" id="ARBA00023163"/>
    </source>
</evidence>
<dbReference type="GO" id="GO:0003677">
    <property type="term" value="F:DNA binding"/>
    <property type="evidence" value="ECO:0007669"/>
    <property type="project" value="UniProtKB-KW"/>
</dbReference>
<evidence type="ECO:0000256" key="2">
    <source>
        <dbReference type="ARBA" id="ARBA00023125"/>
    </source>
</evidence>
<feature type="domain" description="AP2/ERF" evidence="4">
    <location>
        <begin position="116"/>
        <end position="167"/>
    </location>
</feature>
<dbReference type="SUPFAM" id="SSF54171">
    <property type="entry name" value="DNA-binding domain"/>
    <property type="match status" value="1"/>
</dbReference>
<dbReference type="SUPFAM" id="SSF54060">
    <property type="entry name" value="His-Me finger endonucleases"/>
    <property type="match status" value="1"/>
</dbReference>
<sequence length="167" mass="19052">MTIPRLNYARLKELLRYDAETGEFRWTSAPGVQARMKGKRAGFYEASTGYWRINQGGVTYYAHRLAWMYMHGAFPAHDSDHLNGNRLDNRIANLRDVPRRINTQNRRRPLARSSTGLLGVTAKPGGRFAAQLTYQGKNLYLGRFPTPEEAHAAYLKAKRQLHEGCTL</sequence>
<organism evidence="5 6">
    <name type="scientific">Achromobacter deleyi</name>
    <dbReference type="NCBI Taxonomy" id="1353891"/>
    <lineage>
        <taxon>Bacteria</taxon>
        <taxon>Pseudomonadati</taxon>
        <taxon>Pseudomonadota</taxon>
        <taxon>Betaproteobacteria</taxon>
        <taxon>Burkholderiales</taxon>
        <taxon>Alcaligenaceae</taxon>
        <taxon>Achromobacter</taxon>
    </lineage>
</organism>
<keyword evidence="2" id="KW-0238">DNA-binding</keyword>
<dbReference type="Pfam" id="PF13392">
    <property type="entry name" value="HNH_3"/>
    <property type="match status" value="1"/>
</dbReference>